<dbReference type="CDD" id="cd18793">
    <property type="entry name" value="SF2_C_SNF"/>
    <property type="match status" value="1"/>
</dbReference>
<protein>
    <submittedName>
        <fullName evidence="3">Chromatin remodeling complex ATPase</fullName>
    </submittedName>
</protein>
<sequence>MSENVRNEMKEFIPHPYQARGIKEIIEQKSVALWWDPGLGKTVTTLSAIKELWLDYWQISHVLIIAPLKVAESTWQSELTEWQHLSELFAVYEHEGTSASAEQRGGPGEFWEKLETICTTLIGDAKTRRKRYESSKRTPITVINRDNVKWLVDHVWAEDHGRWPYDMVVIDEATSFKNHASQRFKALRKVRGQIKRVVELTGTPASNGLMDLWAQLYLLDGGERLLRTITAYRSRYFSFNEYTHVYRPLAGSEGMILGRVGDICHSLEAKDYLDLPDYVEEDVPVNLTDKQLSVYKQFERDSVLELIDTDEKLISGSAAVLTNKLLQFSSGAVYDEEKRIHDLHDEKLRVFAEIMESTAEPVLVFYKFRFDLERIEQELKRQKKRYRVYKTDDDLRAWNDGELDVLVASPESCGYGLNLQKGGRRILWYTVTWSHEVYKQANARLYRQGQTKPVIVQRLITRHTVDERVRQVLDGKATTHDLVMNYVKEYKNVK</sequence>
<dbReference type="InterPro" id="IPR000330">
    <property type="entry name" value="SNF2_N"/>
</dbReference>
<organism evidence="3">
    <name type="scientific">Siphoviridae sp. ctGsX68</name>
    <dbReference type="NCBI Taxonomy" id="2825417"/>
    <lineage>
        <taxon>Viruses</taxon>
        <taxon>Duplodnaviria</taxon>
        <taxon>Heunggongvirae</taxon>
        <taxon>Uroviricota</taxon>
        <taxon>Caudoviricetes</taxon>
    </lineage>
</organism>
<reference evidence="3" key="1">
    <citation type="journal article" date="2021" name="Proc. Natl. Acad. Sci. U.S.A.">
        <title>A Catalog of Tens of Thousands of Viruses from Human Metagenomes Reveals Hidden Associations with Chronic Diseases.</title>
        <authorList>
            <person name="Tisza M.J."/>
            <person name="Buck C.B."/>
        </authorList>
    </citation>
    <scope>NUCLEOTIDE SEQUENCE</scope>
    <source>
        <strain evidence="3">CtGsX68</strain>
    </source>
</reference>
<dbReference type="Pfam" id="PF00176">
    <property type="entry name" value="SNF2-rel_dom"/>
    <property type="match status" value="1"/>
</dbReference>
<name>A0A8S5UUB5_9CAUD</name>
<dbReference type="PANTHER" id="PTHR10799">
    <property type="entry name" value="SNF2/RAD54 HELICASE FAMILY"/>
    <property type="match status" value="1"/>
</dbReference>
<dbReference type="InterPro" id="IPR038718">
    <property type="entry name" value="SNF2-like_sf"/>
</dbReference>
<keyword evidence="1" id="KW-0378">Hydrolase</keyword>
<dbReference type="EMBL" id="BK016141">
    <property type="protein sequence ID" value="DAF98043.1"/>
    <property type="molecule type" value="Genomic_DNA"/>
</dbReference>
<dbReference type="GO" id="GO:0005524">
    <property type="term" value="F:ATP binding"/>
    <property type="evidence" value="ECO:0007669"/>
    <property type="project" value="InterPro"/>
</dbReference>
<dbReference type="SUPFAM" id="SSF52540">
    <property type="entry name" value="P-loop containing nucleoside triphosphate hydrolases"/>
    <property type="match status" value="2"/>
</dbReference>
<feature type="domain" description="Helicase ATP-binding" evidence="2">
    <location>
        <begin position="22"/>
        <end position="222"/>
    </location>
</feature>
<accession>A0A8S5UUB5</accession>
<dbReference type="InterPro" id="IPR014001">
    <property type="entry name" value="Helicase_ATP-bd"/>
</dbReference>
<dbReference type="PROSITE" id="PS51192">
    <property type="entry name" value="HELICASE_ATP_BIND_1"/>
    <property type="match status" value="1"/>
</dbReference>
<dbReference type="SMART" id="SM00487">
    <property type="entry name" value="DEXDc"/>
    <property type="match status" value="1"/>
</dbReference>
<evidence type="ECO:0000313" key="3">
    <source>
        <dbReference type="EMBL" id="DAF98043.1"/>
    </source>
</evidence>
<dbReference type="Gene3D" id="3.40.50.10810">
    <property type="entry name" value="Tandem AAA-ATPase domain"/>
    <property type="match status" value="1"/>
</dbReference>
<evidence type="ECO:0000259" key="2">
    <source>
        <dbReference type="PROSITE" id="PS51192"/>
    </source>
</evidence>
<dbReference type="Gene3D" id="3.40.50.300">
    <property type="entry name" value="P-loop containing nucleotide triphosphate hydrolases"/>
    <property type="match status" value="1"/>
</dbReference>
<dbReference type="InterPro" id="IPR027417">
    <property type="entry name" value="P-loop_NTPase"/>
</dbReference>
<dbReference type="GO" id="GO:0016787">
    <property type="term" value="F:hydrolase activity"/>
    <property type="evidence" value="ECO:0007669"/>
    <property type="project" value="UniProtKB-KW"/>
</dbReference>
<evidence type="ECO:0000256" key="1">
    <source>
        <dbReference type="ARBA" id="ARBA00022801"/>
    </source>
</evidence>
<proteinExistence type="predicted"/>
<dbReference type="InterPro" id="IPR049730">
    <property type="entry name" value="SNF2/RAD54-like_C"/>
</dbReference>